<evidence type="ECO:0000313" key="1">
    <source>
        <dbReference type="EMBL" id="KAI4344939.1"/>
    </source>
</evidence>
<accession>A0ACB9P7Z9</accession>
<proteinExistence type="predicted"/>
<comment type="caution">
    <text evidence="1">The sequence shown here is derived from an EMBL/GenBank/DDBJ whole genome shotgun (WGS) entry which is preliminary data.</text>
</comment>
<dbReference type="EMBL" id="CM039430">
    <property type="protein sequence ID" value="KAI4344939.1"/>
    <property type="molecule type" value="Genomic_DNA"/>
</dbReference>
<sequence length="182" mass="20881">MVESIVSFAVERLGDLLIEEATLLHGADEDERLQNWISEIRNIALHAEDVIEFYALKVAHGRSIGIQNLLRKSKHLHNVGFDIKSIQSRISDLTRSLQTYGLNAIRDKEDSTLSIERQQQLRWSYSHIVEEFIVGLDEDINQLVGWLVRQDKHNRVVFICGMGGLGKATLANKIYHHNTIRR</sequence>
<reference evidence="1 2" key="1">
    <citation type="journal article" date="2022" name="DNA Res.">
        <title>Chromosomal-level genome assembly of the orchid tree Bauhinia variegata (Leguminosae; Cercidoideae) supports the allotetraploid origin hypothesis of Bauhinia.</title>
        <authorList>
            <person name="Zhong Y."/>
            <person name="Chen Y."/>
            <person name="Zheng D."/>
            <person name="Pang J."/>
            <person name="Liu Y."/>
            <person name="Luo S."/>
            <person name="Meng S."/>
            <person name="Qian L."/>
            <person name="Wei D."/>
            <person name="Dai S."/>
            <person name="Zhou R."/>
        </authorList>
    </citation>
    <scope>NUCLEOTIDE SEQUENCE [LARGE SCALE GENOMIC DNA]</scope>
    <source>
        <strain evidence="1">BV-YZ2020</strain>
    </source>
</reference>
<gene>
    <name evidence="1" type="ORF">L6164_012116</name>
</gene>
<dbReference type="Proteomes" id="UP000828941">
    <property type="component" value="Chromosome 5"/>
</dbReference>
<protein>
    <submittedName>
        <fullName evidence="1">Uncharacterized protein</fullName>
    </submittedName>
</protein>
<organism evidence="1 2">
    <name type="scientific">Bauhinia variegata</name>
    <name type="common">Purple orchid tree</name>
    <name type="synonym">Phanera variegata</name>
    <dbReference type="NCBI Taxonomy" id="167791"/>
    <lineage>
        <taxon>Eukaryota</taxon>
        <taxon>Viridiplantae</taxon>
        <taxon>Streptophyta</taxon>
        <taxon>Embryophyta</taxon>
        <taxon>Tracheophyta</taxon>
        <taxon>Spermatophyta</taxon>
        <taxon>Magnoliopsida</taxon>
        <taxon>eudicotyledons</taxon>
        <taxon>Gunneridae</taxon>
        <taxon>Pentapetalae</taxon>
        <taxon>rosids</taxon>
        <taxon>fabids</taxon>
        <taxon>Fabales</taxon>
        <taxon>Fabaceae</taxon>
        <taxon>Cercidoideae</taxon>
        <taxon>Cercideae</taxon>
        <taxon>Bauhiniinae</taxon>
        <taxon>Bauhinia</taxon>
    </lineage>
</organism>
<name>A0ACB9P7Z9_BAUVA</name>
<keyword evidence="2" id="KW-1185">Reference proteome</keyword>
<evidence type="ECO:0000313" key="2">
    <source>
        <dbReference type="Proteomes" id="UP000828941"/>
    </source>
</evidence>